<evidence type="ECO:0000313" key="3">
    <source>
        <dbReference type="Proteomes" id="UP001597511"/>
    </source>
</evidence>
<reference evidence="3" key="1">
    <citation type="journal article" date="2019" name="Int. J. Syst. Evol. Microbiol.">
        <title>The Global Catalogue of Microorganisms (GCM) 10K type strain sequencing project: providing services to taxonomists for standard genome sequencing and annotation.</title>
        <authorList>
            <consortium name="The Broad Institute Genomics Platform"/>
            <consortium name="The Broad Institute Genome Sequencing Center for Infectious Disease"/>
            <person name="Wu L."/>
            <person name="Ma J."/>
        </authorList>
    </citation>
    <scope>NUCLEOTIDE SEQUENCE [LARGE SCALE GENOMIC DNA]</scope>
    <source>
        <strain evidence="3">KCTC 23299</strain>
    </source>
</reference>
<feature type="chain" id="PRO_5045458940" description="Lipocalin-like domain-containing protein" evidence="1">
    <location>
        <begin position="27"/>
        <end position="165"/>
    </location>
</feature>
<evidence type="ECO:0000256" key="1">
    <source>
        <dbReference type="SAM" id="SignalP"/>
    </source>
</evidence>
<protein>
    <recommendedName>
        <fullName evidence="4">Lipocalin-like domain-containing protein</fullName>
    </recommendedName>
</protein>
<dbReference type="RefSeq" id="WP_386103537.1">
    <property type="nucleotide sequence ID" value="NZ_JBHUOZ010000003.1"/>
</dbReference>
<name>A0ABW6A9Q7_9BACT</name>
<dbReference type="PROSITE" id="PS51257">
    <property type="entry name" value="PROKAR_LIPOPROTEIN"/>
    <property type="match status" value="1"/>
</dbReference>
<keyword evidence="1" id="KW-0732">Signal</keyword>
<dbReference type="Proteomes" id="UP001597511">
    <property type="component" value="Unassembled WGS sequence"/>
</dbReference>
<evidence type="ECO:0000313" key="2">
    <source>
        <dbReference type="EMBL" id="MFD2922129.1"/>
    </source>
</evidence>
<dbReference type="EMBL" id="JBHUOZ010000003">
    <property type="protein sequence ID" value="MFD2922129.1"/>
    <property type="molecule type" value="Genomic_DNA"/>
</dbReference>
<gene>
    <name evidence="2" type="ORF">ACFS6H_20585</name>
</gene>
<keyword evidence="3" id="KW-1185">Reference proteome</keyword>
<feature type="signal peptide" evidence="1">
    <location>
        <begin position="1"/>
        <end position="26"/>
    </location>
</feature>
<evidence type="ECO:0008006" key="4">
    <source>
        <dbReference type="Google" id="ProtNLM"/>
    </source>
</evidence>
<organism evidence="2 3">
    <name type="scientific">Terrimonas rubra</name>
    <dbReference type="NCBI Taxonomy" id="1035890"/>
    <lineage>
        <taxon>Bacteria</taxon>
        <taxon>Pseudomonadati</taxon>
        <taxon>Bacteroidota</taxon>
        <taxon>Chitinophagia</taxon>
        <taxon>Chitinophagales</taxon>
        <taxon>Chitinophagaceae</taxon>
        <taxon>Terrimonas</taxon>
    </lineage>
</organism>
<proteinExistence type="predicted"/>
<sequence>MRHKIFVPVLALLTLFVMGSCSSSKSASQNVKKKDIRGTWTVSSVSIEGLAAGTKIKTVAFDDVPYECFQGSQWYLPNSGFGTYNIASANCMTGERKINWSFRTKDGVNYFNFKKMDGVKRKDANDVDDGYRLVITDITDNGFIAKSPVVFEGKTIYFVYNFVKG</sequence>
<accession>A0ABW6A9Q7</accession>
<comment type="caution">
    <text evidence="2">The sequence shown here is derived from an EMBL/GenBank/DDBJ whole genome shotgun (WGS) entry which is preliminary data.</text>
</comment>